<evidence type="ECO:0000313" key="2">
    <source>
        <dbReference type="EMBL" id="QIX00507.1"/>
    </source>
</evidence>
<sequence>MDRLPHDDPLNSPYPPIDNHPSTSPYFSNSKGSYLLHQFADGEQDGTHMNQSPDTATGESVPDYGAFDMFADGPSHTNINPAQYRAMAIDDLFATAGSNRDVTGHSSTAEQYRDVDPALANQTWTSDRGSLDPAWNSNTQSNPHISLAGQYTFDDTTRQRWIDPSYILEGSEQHTNVIREAQLLEARRNELRTHAYDIHCSQSQRTQHLPTDPSVGGFDSIGHIPARLPANLEIHSQASPANINASSSVPQDNITNVDTSSTSPEPSKDLPAGRRTRARPLGRLVNRPIPSDVMEVVDMIRALTPRGVHGMPARKLLKLEDHRTHFTTMGLLRQNSPLMDYFGDTRLFSRRVWIYLADHKTRGG</sequence>
<feature type="compositionally biased region" description="Polar residues" evidence="1">
    <location>
        <begin position="47"/>
        <end position="58"/>
    </location>
</feature>
<dbReference type="OrthoDB" id="3649537at2759"/>
<dbReference type="EMBL" id="CP051142">
    <property type="protein sequence ID" value="QIX00507.1"/>
    <property type="molecule type" value="Genomic_DNA"/>
</dbReference>
<evidence type="ECO:0000256" key="1">
    <source>
        <dbReference type="SAM" id="MobiDB-lite"/>
    </source>
</evidence>
<feature type="region of interest" description="Disordered" evidence="1">
    <location>
        <begin position="242"/>
        <end position="280"/>
    </location>
</feature>
<feature type="region of interest" description="Disordered" evidence="1">
    <location>
        <begin position="1"/>
        <end position="28"/>
    </location>
</feature>
<proteinExistence type="predicted"/>
<feature type="region of interest" description="Disordered" evidence="1">
    <location>
        <begin position="43"/>
        <end position="63"/>
    </location>
</feature>
<accession>A0A6H0Y0H7</accession>
<feature type="compositionally biased region" description="Polar residues" evidence="1">
    <location>
        <begin position="242"/>
        <end position="265"/>
    </location>
</feature>
<feature type="region of interest" description="Disordered" evidence="1">
    <location>
        <begin position="123"/>
        <end position="142"/>
    </location>
</feature>
<evidence type="ECO:0000313" key="3">
    <source>
        <dbReference type="Proteomes" id="UP000503462"/>
    </source>
</evidence>
<dbReference type="AlphaFoldDB" id="A0A6H0Y0H7"/>
<organism evidence="2 3">
    <name type="scientific">Peltaster fructicola</name>
    <dbReference type="NCBI Taxonomy" id="286661"/>
    <lineage>
        <taxon>Eukaryota</taxon>
        <taxon>Fungi</taxon>
        <taxon>Dikarya</taxon>
        <taxon>Ascomycota</taxon>
        <taxon>Pezizomycotina</taxon>
        <taxon>Dothideomycetes</taxon>
        <taxon>Dothideomycetes incertae sedis</taxon>
        <taxon>Peltaster</taxon>
    </lineage>
</organism>
<dbReference type="Proteomes" id="UP000503462">
    <property type="component" value="Chromosome 4"/>
</dbReference>
<name>A0A6H0Y0H7_9PEZI</name>
<keyword evidence="3" id="KW-1185">Reference proteome</keyword>
<reference evidence="2 3" key="1">
    <citation type="journal article" date="2016" name="Sci. Rep.">
        <title>Peltaster fructicola genome reveals evolution from an invasive phytopathogen to an ectophytic parasite.</title>
        <authorList>
            <person name="Xu C."/>
            <person name="Chen H."/>
            <person name="Gleason M.L."/>
            <person name="Xu J.R."/>
            <person name="Liu H."/>
            <person name="Zhang R."/>
            <person name="Sun G."/>
        </authorList>
    </citation>
    <scope>NUCLEOTIDE SEQUENCE [LARGE SCALE GENOMIC DNA]</scope>
    <source>
        <strain evidence="2 3">LNHT1506</strain>
    </source>
</reference>
<protein>
    <submittedName>
        <fullName evidence="2">Uncharacterized protein</fullName>
    </submittedName>
</protein>
<gene>
    <name evidence="2" type="ORF">AMS68_006024</name>
</gene>